<evidence type="ECO:0000313" key="13">
    <source>
        <dbReference type="Proteomes" id="UP000298030"/>
    </source>
</evidence>
<evidence type="ECO:0000256" key="3">
    <source>
        <dbReference type="ARBA" id="ARBA00007058"/>
    </source>
</evidence>
<dbReference type="EC" id="3.1.26.4" evidence="9"/>
<dbReference type="Pfam" id="PF01351">
    <property type="entry name" value="RNase_HII"/>
    <property type="match status" value="2"/>
</dbReference>
<evidence type="ECO:0000256" key="5">
    <source>
        <dbReference type="ARBA" id="ARBA00022723"/>
    </source>
</evidence>
<gene>
    <name evidence="12" type="ORF">FA13DRAFT_1708191</name>
</gene>
<evidence type="ECO:0000313" key="12">
    <source>
        <dbReference type="EMBL" id="TEB33361.1"/>
    </source>
</evidence>
<comment type="cofactor">
    <cofactor evidence="8">
        <name>Mn(2+)</name>
        <dbReference type="ChEBI" id="CHEBI:29035"/>
    </cofactor>
    <cofactor evidence="8">
        <name>Mg(2+)</name>
        <dbReference type="ChEBI" id="CHEBI:18420"/>
    </cofactor>
    <text evidence="8">Manganese or magnesium. Binds 1 divalent metal ion per monomer in the absence of substrate. May bind a second metal ion after substrate binding.</text>
</comment>
<keyword evidence="13" id="KW-1185">Reference proteome</keyword>
<dbReference type="InterPro" id="IPR001352">
    <property type="entry name" value="RNase_HII/HIII"/>
</dbReference>
<dbReference type="Proteomes" id="UP000298030">
    <property type="component" value="Unassembled WGS sequence"/>
</dbReference>
<feature type="binding site" evidence="8">
    <location>
        <position position="47"/>
    </location>
    <ligand>
        <name>a divalent metal cation</name>
        <dbReference type="ChEBI" id="CHEBI:60240"/>
    </ligand>
</feature>
<feature type="binding site" evidence="8">
    <location>
        <position position="173"/>
    </location>
    <ligand>
        <name>a divalent metal cation</name>
        <dbReference type="ChEBI" id="CHEBI:60240"/>
    </ligand>
</feature>
<dbReference type="GO" id="GO:0043137">
    <property type="term" value="P:DNA replication, removal of RNA primer"/>
    <property type="evidence" value="ECO:0007669"/>
    <property type="project" value="TreeGrafter"/>
</dbReference>
<name>A0A4Y7TH87_COPMI</name>
<dbReference type="GO" id="GO:0032299">
    <property type="term" value="C:ribonuclease H2 complex"/>
    <property type="evidence" value="ECO:0007669"/>
    <property type="project" value="TreeGrafter"/>
</dbReference>
<dbReference type="InterPro" id="IPR024567">
    <property type="entry name" value="RNase_HII/HIII_dom"/>
</dbReference>
<dbReference type="GO" id="GO:0003723">
    <property type="term" value="F:RNA binding"/>
    <property type="evidence" value="ECO:0007669"/>
    <property type="project" value="UniProtKB-UniRule"/>
</dbReference>
<dbReference type="PROSITE" id="PS51975">
    <property type="entry name" value="RNASE_H_2"/>
    <property type="match status" value="1"/>
</dbReference>
<evidence type="ECO:0000256" key="8">
    <source>
        <dbReference type="PROSITE-ProRule" id="PRU01319"/>
    </source>
</evidence>
<dbReference type="PANTHER" id="PTHR10954">
    <property type="entry name" value="RIBONUCLEASE H2 SUBUNIT A"/>
    <property type="match status" value="1"/>
</dbReference>
<evidence type="ECO:0000256" key="2">
    <source>
        <dbReference type="ARBA" id="ARBA00001946"/>
    </source>
</evidence>
<dbReference type="STRING" id="71717.A0A4Y7TH87"/>
<reference evidence="12 13" key="1">
    <citation type="journal article" date="2019" name="Nat. Ecol. Evol.">
        <title>Megaphylogeny resolves global patterns of mushroom evolution.</title>
        <authorList>
            <person name="Varga T."/>
            <person name="Krizsan K."/>
            <person name="Foldi C."/>
            <person name="Dima B."/>
            <person name="Sanchez-Garcia M."/>
            <person name="Sanchez-Ramirez S."/>
            <person name="Szollosi G.J."/>
            <person name="Szarkandi J.G."/>
            <person name="Papp V."/>
            <person name="Albert L."/>
            <person name="Andreopoulos W."/>
            <person name="Angelini C."/>
            <person name="Antonin V."/>
            <person name="Barry K.W."/>
            <person name="Bougher N.L."/>
            <person name="Buchanan P."/>
            <person name="Buyck B."/>
            <person name="Bense V."/>
            <person name="Catcheside P."/>
            <person name="Chovatia M."/>
            <person name="Cooper J."/>
            <person name="Damon W."/>
            <person name="Desjardin D."/>
            <person name="Finy P."/>
            <person name="Geml J."/>
            <person name="Haridas S."/>
            <person name="Hughes K."/>
            <person name="Justo A."/>
            <person name="Karasinski D."/>
            <person name="Kautmanova I."/>
            <person name="Kiss B."/>
            <person name="Kocsube S."/>
            <person name="Kotiranta H."/>
            <person name="LaButti K.M."/>
            <person name="Lechner B.E."/>
            <person name="Liimatainen K."/>
            <person name="Lipzen A."/>
            <person name="Lukacs Z."/>
            <person name="Mihaltcheva S."/>
            <person name="Morgado L.N."/>
            <person name="Niskanen T."/>
            <person name="Noordeloos M.E."/>
            <person name="Ohm R.A."/>
            <person name="Ortiz-Santana B."/>
            <person name="Ovrebo C."/>
            <person name="Racz N."/>
            <person name="Riley R."/>
            <person name="Savchenko A."/>
            <person name="Shiryaev A."/>
            <person name="Soop K."/>
            <person name="Spirin V."/>
            <person name="Szebenyi C."/>
            <person name="Tomsovsky M."/>
            <person name="Tulloss R.E."/>
            <person name="Uehling J."/>
            <person name="Grigoriev I.V."/>
            <person name="Vagvolgyi C."/>
            <person name="Papp T."/>
            <person name="Martin F.M."/>
            <person name="Miettinen O."/>
            <person name="Hibbett D.S."/>
            <person name="Nagy L.G."/>
        </authorList>
    </citation>
    <scope>NUCLEOTIDE SEQUENCE [LARGE SCALE GENOMIC DNA]</scope>
    <source>
        <strain evidence="12 13">FP101781</strain>
    </source>
</reference>
<feature type="region of interest" description="Disordered" evidence="10">
    <location>
        <begin position="1"/>
        <end position="31"/>
    </location>
</feature>
<organism evidence="12 13">
    <name type="scientific">Coprinellus micaceus</name>
    <name type="common">Glistening ink-cap mushroom</name>
    <name type="synonym">Coprinus micaceus</name>
    <dbReference type="NCBI Taxonomy" id="71717"/>
    <lineage>
        <taxon>Eukaryota</taxon>
        <taxon>Fungi</taxon>
        <taxon>Dikarya</taxon>
        <taxon>Basidiomycota</taxon>
        <taxon>Agaricomycotina</taxon>
        <taxon>Agaricomycetes</taxon>
        <taxon>Agaricomycetidae</taxon>
        <taxon>Agaricales</taxon>
        <taxon>Agaricineae</taxon>
        <taxon>Psathyrellaceae</taxon>
        <taxon>Coprinellus</taxon>
    </lineage>
</organism>
<evidence type="ECO:0000256" key="9">
    <source>
        <dbReference type="RuleBase" id="RU003515"/>
    </source>
</evidence>
<comment type="catalytic activity">
    <reaction evidence="1 8 9">
        <text>Endonucleolytic cleavage to 5'-phosphomonoester.</text>
        <dbReference type="EC" id="3.1.26.4"/>
    </reaction>
</comment>
<feature type="binding site" evidence="8">
    <location>
        <position position="48"/>
    </location>
    <ligand>
        <name>a divalent metal cation</name>
        <dbReference type="ChEBI" id="CHEBI:60240"/>
    </ligand>
</feature>
<dbReference type="Gene3D" id="1.10.10.460">
    <property type="entry name" value="Ribonuclease hii. Domain 2"/>
    <property type="match status" value="1"/>
</dbReference>
<keyword evidence="7 8" id="KW-0378">Hydrolase</keyword>
<dbReference type="Gene3D" id="3.30.420.10">
    <property type="entry name" value="Ribonuclease H-like superfamily/Ribonuclease H"/>
    <property type="match status" value="1"/>
</dbReference>
<evidence type="ECO:0000256" key="7">
    <source>
        <dbReference type="ARBA" id="ARBA00022801"/>
    </source>
</evidence>
<keyword evidence="6 8" id="KW-0255">Endonuclease</keyword>
<dbReference type="CDD" id="cd07181">
    <property type="entry name" value="RNase_HII_eukaryota_like"/>
    <property type="match status" value="1"/>
</dbReference>
<accession>A0A4Y7TH87</accession>
<dbReference type="EMBL" id="QPFP01000012">
    <property type="protein sequence ID" value="TEB33361.1"/>
    <property type="molecule type" value="Genomic_DNA"/>
</dbReference>
<dbReference type="InterPro" id="IPR036397">
    <property type="entry name" value="RNaseH_sf"/>
</dbReference>
<dbReference type="SUPFAM" id="SSF53098">
    <property type="entry name" value="Ribonuclease H-like"/>
    <property type="match status" value="1"/>
</dbReference>
<dbReference type="PANTHER" id="PTHR10954:SF7">
    <property type="entry name" value="RIBONUCLEASE H2 SUBUNIT A"/>
    <property type="match status" value="1"/>
</dbReference>
<evidence type="ECO:0000256" key="6">
    <source>
        <dbReference type="ARBA" id="ARBA00022759"/>
    </source>
</evidence>
<comment type="similarity">
    <text evidence="3">Belongs to the RNase HII family. Eukaryotic subfamily.</text>
</comment>
<dbReference type="InterPro" id="IPR012337">
    <property type="entry name" value="RNaseH-like_sf"/>
</dbReference>
<comment type="function">
    <text evidence="9">Endonuclease that specifically degrades the RNA of RNA-DNA hybrids.</text>
</comment>
<dbReference type="InterPro" id="IPR023160">
    <property type="entry name" value="RNase_HII_hlx-loop-hlx_cap_dom"/>
</dbReference>
<sequence length="371" mass="40131">MSDVEDIADVEPTVVPSAPGPSTPLTESYTYHSPTPTAAGPYILGVDEAGRGPVLGPLVYGVAYCPASFQESLDDMGFDGAIYRFGLGLRGFLKLCQDSKVLKAATRSSLLDTLSSDSANLGWSVRVLAPQAISSGMLRRPPVNLNKQSQDATIALIRDVLSFGIELSHVYVDALGNTEKYEAYLSSLFPRVDFTVTQKADSKFKIVSAASIAAKVTRDACVEAWCFEEDKGSEESKWSTELGSGYPSDPNTVRWLKSAVDPVFGFPKLVRFSWTTVKTLLDKEAAAVKWTDEGQANLVNAFQNGSGVDKDRTAVARDLHLSSVTKTLGAVEKQSSSQQIHVKDENQAFFEGSSVPAWVSSFDEPVRYMGT</sequence>
<dbReference type="GO" id="GO:0006298">
    <property type="term" value="P:mismatch repair"/>
    <property type="evidence" value="ECO:0007669"/>
    <property type="project" value="TreeGrafter"/>
</dbReference>
<evidence type="ECO:0000256" key="1">
    <source>
        <dbReference type="ARBA" id="ARBA00000077"/>
    </source>
</evidence>
<evidence type="ECO:0000256" key="10">
    <source>
        <dbReference type="SAM" id="MobiDB-lite"/>
    </source>
</evidence>
<comment type="cofactor">
    <cofactor evidence="2">
        <name>Mg(2+)</name>
        <dbReference type="ChEBI" id="CHEBI:18420"/>
    </cofactor>
</comment>
<evidence type="ECO:0000259" key="11">
    <source>
        <dbReference type="PROSITE" id="PS51975"/>
    </source>
</evidence>
<dbReference type="AlphaFoldDB" id="A0A4Y7TH87"/>
<feature type="domain" description="RNase H type-2" evidence="11">
    <location>
        <begin position="41"/>
        <end position="286"/>
    </location>
</feature>
<proteinExistence type="inferred from homology"/>
<keyword evidence="4 8" id="KW-0540">Nuclease</keyword>
<comment type="caution">
    <text evidence="12">The sequence shown here is derived from an EMBL/GenBank/DDBJ whole genome shotgun (WGS) entry which is preliminary data.</text>
</comment>
<dbReference type="FunFam" id="1.10.10.460:FF:000001">
    <property type="entry name" value="Ribonuclease"/>
    <property type="match status" value="1"/>
</dbReference>
<keyword evidence="5 8" id="KW-0479">Metal-binding</keyword>
<dbReference type="OrthoDB" id="7462577at2759"/>
<dbReference type="GO" id="GO:0004523">
    <property type="term" value="F:RNA-DNA hybrid ribonuclease activity"/>
    <property type="evidence" value="ECO:0007669"/>
    <property type="project" value="UniProtKB-UniRule"/>
</dbReference>
<dbReference type="GO" id="GO:0046872">
    <property type="term" value="F:metal ion binding"/>
    <property type="evidence" value="ECO:0007669"/>
    <property type="project" value="UniProtKB-KW"/>
</dbReference>
<protein>
    <recommendedName>
        <fullName evidence="9">Ribonuclease</fullName>
        <ecNumber evidence="9">3.1.26.4</ecNumber>
    </recommendedName>
</protein>
<evidence type="ECO:0000256" key="4">
    <source>
        <dbReference type="ARBA" id="ARBA00022722"/>
    </source>
</evidence>